<dbReference type="EMBL" id="CM026427">
    <property type="protein sequence ID" value="KAG0570332.1"/>
    <property type="molecule type" value="Genomic_DNA"/>
</dbReference>
<comment type="caution">
    <text evidence="1">The sequence shown here is derived from an EMBL/GenBank/DDBJ whole genome shotgun (WGS) entry which is preliminary data.</text>
</comment>
<name>A0A8T0HIY4_CERPU</name>
<gene>
    <name evidence="1" type="ORF">KC19_6G154400</name>
</gene>
<accession>A0A8T0HIY4</accession>
<dbReference type="Pfam" id="PF07367">
    <property type="entry name" value="FB_lectin"/>
    <property type="match status" value="1"/>
</dbReference>
<keyword evidence="2" id="KW-1185">Reference proteome</keyword>
<dbReference type="InterPro" id="IPR015926">
    <property type="entry name" value="Cytolysin/lectin"/>
</dbReference>
<dbReference type="AlphaFoldDB" id="A0A8T0HIY4"/>
<evidence type="ECO:0000313" key="2">
    <source>
        <dbReference type="Proteomes" id="UP000822688"/>
    </source>
</evidence>
<dbReference type="Proteomes" id="UP000822688">
    <property type="component" value="Chromosome 6"/>
</dbReference>
<protein>
    <recommendedName>
        <fullName evidence="3">Lectin</fullName>
    </recommendedName>
</protein>
<dbReference type="SUPFAM" id="SSF63724">
    <property type="entry name" value="Cytolysin/lectin"/>
    <property type="match status" value="1"/>
</dbReference>
<proteinExistence type="predicted"/>
<sequence length="150" mass="16642">MADATTYTVHVRVIQTEPSSWFSVVEKTVWKYANGGTWSNCNGEHTLTMGGSGTSGALRLKNPQGEYFLVVLGIHNYVRWCDIVPDLTSSETGVDTHPKYYATPVHQKSHDMLGKQLANLEVTSAKGARIAVNYYKEEDSTKWATITIDV</sequence>
<evidence type="ECO:0000313" key="1">
    <source>
        <dbReference type="EMBL" id="KAG0570332.1"/>
    </source>
</evidence>
<organism evidence="1 2">
    <name type="scientific">Ceratodon purpureus</name>
    <name type="common">Fire moss</name>
    <name type="synonym">Dicranum purpureum</name>
    <dbReference type="NCBI Taxonomy" id="3225"/>
    <lineage>
        <taxon>Eukaryota</taxon>
        <taxon>Viridiplantae</taxon>
        <taxon>Streptophyta</taxon>
        <taxon>Embryophyta</taxon>
        <taxon>Bryophyta</taxon>
        <taxon>Bryophytina</taxon>
        <taxon>Bryopsida</taxon>
        <taxon>Dicranidae</taxon>
        <taxon>Pseudoditrichales</taxon>
        <taxon>Ditrichaceae</taxon>
        <taxon>Ceratodon</taxon>
    </lineage>
</organism>
<evidence type="ECO:0008006" key="3">
    <source>
        <dbReference type="Google" id="ProtNLM"/>
    </source>
</evidence>
<reference evidence="1 2" key="1">
    <citation type="submission" date="2020-06" db="EMBL/GenBank/DDBJ databases">
        <title>WGS assembly of Ceratodon purpureus strain R40.</title>
        <authorList>
            <person name="Carey S.B."/>
            <person name="Jenkins J."/>
            <person name="Shu S."/>
            <person name="Lovell J.T."/>
            <person name="Sreedasyam A."/>
            <person name="Maumus F."/>
            <person name="Tiley G.P."/>
            <person name="Fernandez-Pozo N."/>
            <person name="Barry K."/>
            <person name="Chen C."/>
            <person name="Wang M."/>
            <person name="Lipzen A."/>
            <person name="Daum C."/>
            <person name="Saski C.A."/>
            <person name="Payton A.C."/>
            <person name="Mcbreen J.C."/>
            <person name="Conrad R.E."/>
            <person name="Kollar L.M."/>
            <person name="Olsson S."/>
            <person name="Huttunen S."/>
            <person name="Landis J.B."/>
            <person name="Wickett N.J."/>
            <person name="Johnson M.G."/>
            <person name="Rensing S.A."/>
            <person name="Grimwood J."/>
            <person name="Schmutz J."/>
            <person name="Mcdaniel S.F."/>
        </authorList>
    </citation>
    <scope>NUCLEOTIDE SEQUENCE [LARGE SCALE GENOMIC DNA]</scope>
    <source>
        <strain evidence="1 2">R40</strain>
    </source>
</reference>
<dbReference type="InterPro" id="IPR009960">
    <property type="entry name" value="Fruit_body_lectin_fun"/>
</dbReference>
<dbReference type="Gene3D" id="2.60.270.20">
    <property type="entry name" value="Cytolysin/lectin"/>
    <property type="match status" value="1"/>
</dbReference>